<dbReference type="EMBL" id="JAWDJX010000001">
    <property type="protein sequence ID" value="KAK3058449.1"/>
    <property type="molecule type" value="Genomic_DNA"/>
</dbReference>
<keyword evidence="2" id="KW-1185">Reference proteome</keyword>
<dbReference type="PANTHER" id="PTHR47843:SF2">
    <property type="entry name" value="BTB DOMAIN-CONTAINING PROTEIN"/>
    <property type="match status" value="1"/>
</dbReference>
<name>A0AAJ0GIW4_9PEZI</name>
<dbReference type="PANTHER" id="PTHR47843">
    <property type="entry name" value="BTB DOMAIN-CONTAINING PROTEIN-RELATED"/>
    <property type="match status" value="1"/>
</dbReference>
<dbReference type="CDD" id="cd18186">
    <property type="entry name" value="BTB_POZ_ZBTB_KLHL-like"/>
    <property type="match status" value="1"/>
</dbReference>
<dbReference type="AlphaFoldDB" id="A0AAJ0GIW4"/>
<protein>
    <recommendedName>
        <fullName evidence="3">BTB domain-containing protein</fullName>
    </recommendedName>
</protein>
<comment type="caution">
    <text evidence="1">The sequence shown here is derived from an EMBL/GenBank/DDBJ whole genome shotgun (WGS) entry which is preliminary data.</text>
</comment>
<sequence>MKEAQDGVATLEDVDKTTFGPFVEWIYTGDFNPAKTATKAEVTAKEADIAESSHTEGFAFRSPRLRLGLPKAAPKTPTSSSVPVSNSLLQPFVQPPELHLPTASQFVHDNDNDVDHLPLFMSHTQLYVFSDTYGITELQQLSAHRLEEAMTAIELATAGLKLSAILPLRSTTNRGMAELIRYVYEHTADREIGKPDVLRTIVTICRKQRSCTSGISFVPHTPHGRRALPQ</sequence>
<reference evidence="1" key="1">
    <citation type="submission" date="2023-04" db="EMBL/GenBank/DDBJ databases">
        <title>Black Yeasts Isolated from many extreme environments.</title>
        <authorList>
            <person name="Coleine C."/>
            <person name="Stajich J.E."/>
            <person name="Selbmann L."/>
        </authorList>
    </citation>
    <scope>NUCLEOTIDE SEQUENCE</scope>
    <source>
        <strain evidence="1">CCFEE 5312</strain>
    </source>
</reference>
<evidence type="ECO:0000313" key="2">
    <source>
        <dbReference type="Proteomes" id="UP001271007"/>
    </source>
</evidence>
<evidence type="ECO:0000313" key="1">
    <source>
        <dbReference type="EMBL" id="KAK3058449.1"/>
    </source>
</evidence>
<gene>
    <name evidence="1" type="ORF">LTR09_000013</name>
</gene>
<proteinExistence type="predicted"/>
<dbReference type="InterPro" id="IPR011333">
    <property type="entry name" value="SKP1/BTB/POZ_sf"/>
</dbReference>
<dbReference type="Proteomes" id="UP001271007">
    <property type="component" value="Unassembled WGS sequence"/>
</dbReference>
<organism evidence="1 2">
    <name type="scientific">Extremus antarcticus</name>
    <dbReference type="NCBI Taxonomy" id="702011"/>
    <lineage>
        <taxon>Eukaryota</taxon>
        <taxon>Fungi</taxon>
        <taxon>Dikarya</taxon>
        <taxon>Ascomycota</taxon>
        <taxon>Pezizomycotina</taxon>
        <taxon>Dothideomycetes</taxon>
        <taxon>Dothideomycetidae</taxon>
        <taxon>Mycosphaerellales</taxon>
        <taxon>Extremaceae</taxon>
        <taxon>Extremus</taxon>
    </lineage>
</organism>
<dbReference type="Gene3D" id="3.30.710.10">
    <property type="entry name" value="Potassium Channel Kv1.1, Chain A"/>
    <property type="match status" value="1"/>
</dbReference>
<accession>A0AAJ0GIW4</accession>
<evidence type="ECO:0008006" key="3">
    <source>
        <dbReference type="Google" id="ProtNLM"/>
    </source>
</evidence>